<dbReference type="EMBL" id="JAPMOS010000099">
    <property type="protein sequence ID" value="KAJ4455618.1"/>
    <property type="molecule type" value="Genomic_DNA"/>
</dbReference>
<sequence>MPELARQMANDPEIFGTLFKLLRVRNAFQHSVLLLEELLPYATDMIEMASVHGNLRAHDDHADIFSPFLIRALTPFQMALTMILPRVHLVHHDMIFLFLCMAIFVRLLAGLMAEPDTVSQAEAIDVLSPSGAISIRPTAVERNLSLFGAGVWTQRLPDVICLASVFLNREFLHFLMSMEDVVIRIVRLLSTRNVPVYPLQFTMTAPRLEDLVPMLMSLSLAHLDTWDSLSQLEKIPSAMPNSPPPAYQTEVLYILTCLCSSRRKLEVQSLLLRNGIVPLLERVFNEVIDAKSDPAHVVLQLLRAMHGLLDCHSSNTLAPYFFTPDELMKELEHLFMFFIVGAARATRSFMMISSSAYFFHTLHTVPAPANHPEWCCKGHPTEGGLASRLLTRLQKCKEDTVRSWLGSVVEALHRDSTNTLQLYSIKKGLLNLQLRGVRAVMGAPYLLGVSINGAVDHLVDRPHGMREARGSIPLSSILRFFLPLRMSGPLPHVSDGVILGGMTAHGGRVEHLEMVPCGSCWLHRGTRACGGG</sequence>
<dbReference type="InterPro" id="IPR016024">
    <property type="entry name" value="ARM-type_fold"/>
</dbReference>
<dbReference type="InterPro" id="IPR022162">
    <property type="entry name" value="TRPC4AP"/>
</dbReference>
<proteinExistence type="predicted"/>
<name>A0ABQ8UA49_9EUKA</name>
<evidence type="ECO:0000313" key="2">
    <source>
        <dbReference type="Proteomes" id="UP001141327"/>
    </source>
</evidence>
<reference evidence="1" key="1">
    <citation type="journal article" date="2022" name="bioRxiv">
        <title>Genomics of Preaxostyla Flagellates Illuminates Evolutionary Transitions and the Path Towards Mitochondrial Loss.</title>
        <authorList>
            <person name="Novak L.V.F."/>
            <person name="Treitli S.C."/>
            <person name="Pyrih J."/>
            <person name="Halakuc P."/>
            <person name="Pipaliya S.V."/>
            <person name="Vacek V."/>
            <person name="Brzon O."/>
            <person name="Soukal P."/>
            <person name="Eme L."/>
            <person name="Dacks J.B."/>
            <person name="Karnkowska A."/>
            <person name="Elias M."/>
            <person name="Hampl V."/>
        </authorList>
    </citation>
    <scope>NUCLEOTIDE SEQUENCE</scope>
    <source>
        <strain evidence="1">RCP-MX</strain>
    </source>
</reference>
<dbReference type="PANTHER" id="PTHR31743">
    <property type="entry name" value="TRANSIENT RECEPTOR POTENTIAL CHANNEL 4-ASSOCIATED PROTEIN TCPC4AP"/>
    <property type="match status" value="1"/>
</dbReference>
<comment type="caution">
    <text evidence="1">The sequence shown here is derived from an EMBL/GenBank/DDBJ whole genome shotgun (WGS) entry which is preliminary data.</text>
</comment>
<dbReference type="Proteomes" id="UP001141327">
    <property type="component" value="Unassembled WGS sequence"/>
</dbReference>
<organism evidence="1 2">
    <name type="scientific">Paratrimastix pyriformis</name>
    <dbReference type="NCBI Taxonomy" id="342808"/>
    <lineage>
        <taxon>Eukaryota</taxon>
        <taxon>Metamonada</taxon>
        <taxon>Preaxostyla</taxon>
        <taxon>Paratrimastigidae</taxon>
        <taxon>Paratrimastix</taxon>
    </lineage>
</organism>
<evidence type="ECO:0000313" key="1">
    <source>
        <dbReference type="EMBL" id="KAJ4455618.1"/>
    </source>
</evidence>
<protein>
    <submittedName>
        <fullName evidence="1">Uncharacterized protein</fullName>
    </submittedName>
</protein>
<dbReference type="SUPFAM" id="SSF48371">
    <property type="entry name" value="ARM repeat"/>
    <property type="match status" value="1"/>
</dbReference>
<dbReference type="PANTHER" id="PTHR31743:SF1">
    <property type="entry name" value="SHORT TRANSIENT RECEPTOR POTENTIAL CHANNEL 4-ASSOCIATED PROTEIN"/>
    <property type="match status" value="1"/>
</dbReference>
<accession>A0ABQ8UA49</accession>
<keyword evidence="2" id="KW-1185">Reference proteome</keyword>
<gene>
    <name evidence="1" type="ORF">PAPYR_9370</name>
</gene>